<protein>
    <recommendedName>
        <fullName evidence="3">HEPN AbiU2-like domain-containing protein</fullName>
    </recommendedName>
</protein>
<accession>A0ABW2RQT7</accession>
<dbReference type="EMBL" id="JBHTBW010000087">
    <property type="protein sequence ID" value="MFC7443392.1"/>
    <property type="molecule type" value="Genomic_DNA"/>
</dbReference>
<proteinExistence type="predicted"/>
<evidence type="ECO:0000313" key="1">
    <source>
        <dbReference type="EMBL" id="MFC7443392.1"/>
    </source>
</evidence>
<comment type="caution">
    <text evidence="1">The sequence shown here is derived from an EMBL/GenBank/DDBJ whole genome shotgun (WGS) entry which is preliminary data.</text>
</comment>
<keyword evidence="2" id="KW-1185">Reference proteome</keyword>
<evidence type="ECO:0008006" key="3">
    <source>
        <dbReference type="Google" id="ProtNLM"/>
    </source>
</evidence>
<dbReference type="Proteomes" id="UP001596500">
    <property type="component" value="Unassembled WGS sequence"/>
</dbReference>
<reference evidence="2" key="1">
    <citation type="journal article" date="2019" name="Int. J. Syst. Evol. Microbiol.">
        <title>The Global Catalogue of Microorganisms (GCM) 10K type strain sequencing project: providing services to taxonomists for standard genome sequencing and annotation.</title>
        <authorList>
            <consortium name="The Broad Institute Genomics Platform"/>
            <consortium name="The Broad Institute Genome Sequencing Center for Infectious Disease"/>
            <person name="Wu L."/>
            <person name="Ma J."/>
        </authorList>
    </citation>
    <scope>NUCLEOTIDE SEQUENCE [LARGE SCALE GENOMIC DNA]</scope>
    <source>
        <strain evidence="2">CGMCC 1.12942</strain>
    </source>
</reference>
<dbReference type="RefSeq" id="WP_379867719.1">
    <property type="nucleotide sequence ID" value="NZ_JBHTBW010000087.1"/>
</dbReference>
<gene>
    <name evidence="1" type="ORF">ACFQNG_20250</name>
</gene>
<name>A0ABW2RQT7_9BACL</name>
<evidence type="ECO:0000313" key="2">
    <source>
        <dbReference type="Proteomes" id="UP001596500"/>
    </source>
</evidence>
<organism evidence="1 2">
    <name type="scientific">Laceyella putida</name>
    <dbReference type="NCBI Taxonomy" id="110101"/>
    <lineage>
        <taxon>Bacteria</taxon>
        <taxon>Bacillati</taxon>
        <taxon>Bacillota</taxon>
        <taxon>Bacilli</taxon>
        <taxon>Bacillales</taxon>
        <taxon>Thermoactinomycetaceae</taxon>
        <taxon>Laceyella</taxon>
    </lineage>
</organism>
<sequence length="414" mass="49337">MKLPMEKWLEEQDVSEQAKSTFQEAMICYKAGAYRAAYLFSYLFFMLVVRDRILQANYSEEKRKQIQGTLNLLRDEDKWETTVMECIKNENNKRYETLEVKSKLRKYVDFYWRELRNNCAHAKDGYIDASHVEVFWHFLSSHMNEFVAIGSLEDALERINRHFDPTYTRRGADHTPLVQWLTRTISEDKIIPLIKGIFVNLDLSFIKETNKFLSDLVRANRFRPKFKEFLVQEENNDYLVDFLDAIPQEVILFTDEEDWFIRRIWKETAKKLALNEDVLMLNMLKFDMIPVEDREEFFNQMLSLQLGFFLGSLNVVDIKFLEEVGFIKYFYENVMIGRLIKDQKWGNKPGNVNSVLFYLKTYGWDKQIVTNIQNAFFGQYLWGSLKDELKKDSFRQQYQTVCEEAGVKANDRIL</sequence>